<gene>
    <name evidence="2" type="ORF">FPE_LOCUS22726</name>
</gene>
<protein>
    <submittedName>
        <fullName evidence="2">Uncharacterized protein</fullName>
    </submittedName>
</protein>
<evidence type="ECO:0000313" key="3">
    <source>
        <dbReference type="Proteomes" id="UP000834106"/>
    </source>
</evidence>
<keyword evidence="1" id="KW-0472">Membrane</keyword>
<dbReference type="EMBL" id="OU503048">
    <property type="protein sequence ID" value="CAI9775296.1"/>
    <property type="molecule type" value="Genomic_DNA"/>
</dbReference>
<feature type="transmembrane region" description="Helical" evidence="1">
    <location>
        <begin position="6"/>
        <end position="25"/>
    </location>
</feature>
<sequence>MLLLLGVPCFLSWIYFNWMFSYWGFRVLKFFQSEREFLGESGHERSAKLLELVNASKDCRFGAQCFFLFLIESFTLGKGFFHLDNAILLFVEGSKDFVDCIGPLDISED</sequence>
<evidence type="ECO:0000256" key="1">
    <source>
        <dbReference type="SAM" id="Phobius"/>
    </source>
</evidence>
<keyword evidence="3" id="KW-1185">Reference proteome</keyword>
<dbReference type="Proteomes" id="UP000834106">
    <property type="component" value="Chromosome 13"/>
</dbReference>
<evidence type="ECO:0000313" key="2">
    <source>
        <dbReference type="EMBL" id="CAI9775296.1"/>
    </source>
</evidence>
<keyword evidence="1" id="KW-1133">Transmembrane helix</keyword>
<proteinExistence type="predicted"/>
<keyword evidence="1" id="KW-0812">Transmembrane</keyword>
<name>A0AAD1ZVU4_9LAMI</name>
<dbReference type="AlphaFoldDB" id="A0AAD1ZVU4"/>
<reference evidence="2" key="1">
    <citation type="submission" date="2023-05" db="EMBL/GenBank/DDBJ databases">
        <authorList>
            <person name="Huff M."/>
        </authorList>
    </citation>
    <scope>NUCLEOTIDE SEQUENCE</scope>
</reference>
<organism evidence="2 3">
    <name type="scientific">Fraxinus pennsylvanica</name>
    <dbReference type="NCBI Taxonomy" id="56036"/>
    <lineage>
        <taxon>Eukaryota</taxon>
        <taxon>Viridiplantae</taxon>
        <taxon>Streptophyta</taxon>
        <taxon>Embryophyta</taxon>
        <taxon>Tracheophyta</taxon>
        <taxon>Spermatophyta</taxon>
        <taxon>Magnoliopsida</taxon>
        <taxon>eudicotyledons</taxon>
        <taxon>Gunneridae</taxon>
        <taxon>Pentapetalae</taxon>
        <taxon>asterids</taxon>
        <taxon>lamiids</taxon>
        <taxon>Lamiales</taxon>
        <taxon>Oleaceae</taxon>
        <taxon>Oleeae</taxon>
        <taxon>Fraxinus</taxon>
    </lineage>
</organism>
<accession>A0AAD1ZVU4</accession>